<comment type="caution">
    <text evidence="1">The sequence shown here is derived from an EMBL/GenBank/DDBJ whole genome shotgun (WGS) entry which is preliminary data.</text>
</comment>
<proteinExistence type="predicted"/>
<dbReference type="Pfam" id="PF13207">
    <property type="entry name" value="AAA_17"/>
    <property type="match status" value="1"/>
</dbReference>
<reference evidence="1 2" key="1">
    <citation type="journal article" date="2016" name="Nat. Commun.">
        <title>Thousands of microbial genomes shed light on interconnected biogeochemical processes in an aquifer system.</title>
        <authorList>
            <person name="Anantharaman K."/>
            <person name="Brown C.T."/>
            <person name="Hug L.A."/>
            <person name="Sharon I."/>
            <person name="Castelle C.J."/>
            <person name="Probst A.J."/>
            <person name="Thomas B.C."/>
            <person name="Singh A."/>
            <person name="Wilkins M.J."/>
            <person name="Karaoz U."/>
            <person name="Brodie E.L."/>
            <person name="Williams K.H."/>
            <person name="Hubbard S.S."/>
            <person name="Banfield J.F."/>
        </authorList>
    </citation>
    <scope>NUCLEOTIDE SEQUENCE [LARGE SCALE GENOMIC DNA]</scope>
</reference>
<dbReference type="InterPro" id="IPR027417">
    <property type="entry name" value="P-loop_NTPase"/>
</dbReference>
<dbReference type="STRING" id="1797533.A2731_01235"/>
<protein>
    <recommendedName>
        <fullName evidence="3">Dephospho-CoA kinase</fullName>
    </recommendedName>
</protein>
<dbReference type="SUPFAM" id="SSF52540">
    <property type="entry name" value="P-loop containing nucleoside triphosphate hydrolases"/>
    <property type="match status" value="1"/>
</dbReference>
<evidence type="ECO:0000313" key="1">
    <source>
        <dbReference type="EMBL" id="OGY44185.1"/>
    </source>
</evidence>
<sequence length="185" mass="21218">MKKIILGFAGPLSSGKGTVCQYLKEKYKAGVYRFSTILRDVADRLYLEQSRNNLQNLSQTLRETFGQDLLAAAIAKDVGNDKNPIIAIDGIRREPDIEYLKNLPGFHLVYIIADQKIRWQRMVKRGENTDDKQKTLEQFAKDEQGEAERQISKVAQKAKFKIDNNGNLDQLYQQIENILKKINES</sequence>
<dbReference type="EMBL" id="MHIC01000032">
    <property type="protein sequence ID" value="OGY44185.1"/>
    <property type="molecule type" value="Genomic_DNA"/>
</dbReference>
<dbReference type="AlphaFoldDB" id="A0A1G1XVS5"/>
<evidence type="ECO:0008006" key="3">
    <source>
        <dbReference type="Google" id="ProtNLM"/>
    </source>
</evidence>
<organism evidence="1 2">
    <name type="scientific">Candidatus Buchananbacteria bacterium RIFCSPHIGHO2_01_FULL_39_8</name>
    <dbReference type="NCBI Taxonomy" id="1797533"/>
    <lineage>
        <taxon>Bacteria</taxon>
        <taxon>Candidatus Buchananiibacteriota</taxon>
    </lineage>
</organism>
<dbReference type="PANTHER" id="PTHR41930">
    <property type="entry name" value="UPF0200 PROTEIN MJ1399"/>
    <property type="match status" value="1"/>
</dbReference>
<dbReference type="Proteomes" id="UP000176241">
    <property type="component" value="Unassembled WGS sequence"/>
</dbReference>
<gene>
    <name evidence="1" type="ORF">A2731_01235</name>
</gene>
<dbReference type="PANTHER" id="PTHR41930:SF1">
    <property type="entry name" value="DEPHOSPHO-COA KINASE"/>
    <property type="match status" value="1"/>
</dbReference>
<name>A0A1G1XVS5_9BACT</name>
<accession>A0A1G1XVS5</accession>
<evidence type="ECO:0000313" key="2">
    <source>
        <dbReference type="Proteomes" id="UP000176241"/>
    </source>
</evidence>
<dbReference type="Gene3D" id="3.40.50.300">
    <property type="entry name" value="P-loop containing nucleotide triphosphate hydrolases"/>
    <property type="match status" value="1"/>
</dbReference>